<gene>
    <name evidence="1" type="ORF">ACFSR1_06140</name>
</gene>
<proteinExistence type="predicted"/>
<accession>A0ABW5LER8</accession>
<name>A0ABW5LER8_9FLAO</name>
<organism evidence="1 2">
    <name type="scientific">Aquimarina rubra</name>
    <dbReference type="NCBI Taxonomy" id="1920033"/>
    <lineage>
        <taxon>Bacteria</taxon>
        <taxon>Pseudomonadati</taxon>
        <taxon>Bacteroidota</taxon>
        <taxon>Flavobacteriia</taxon>
        <taxon>Flavobacteriales</taxon>
        <taxon>Flavobacteriaceae</taxon>
        <taxon>Aquimarina</taxon>
    </lineage>
</organism>
<sequence>MSIHMIGQPYSRDIIVGGYGSGRRRDRDPNYFAPNPLDPWQRDQIRGFYQIVEDEHLIDLHYYRSNDNVSINIYQVKQSEVLFVERTLDLIPSGHLRWLQERKPAGIIFANSAGRRRDERYTGGLNPGYDDQTTPFFDESEGIIITYGAIWRYQNLLISPTLIHEIGHVMTHGGKISYRYFSATARETLSNTRVSRNPGTLEALCNAYMYFICYSSSNPAVRLFGSRPAILEKNQQTREALRRCPAFTSRMLSPSEMINFRER</sequence>
<reference evidence="2" key="1">
    <citation type="journal article" date="2019" name="Int. J. Syst. Evol. Microbiol.">
        <title>The Global Catalogue of Microorganisms (GCM) 10K type strain sequencing project: providing services to taxonomists for standard genome sequencing and annotation.</title>
        <authorList>
            <consortium name="The Broad Institute Genomics Platform"/>
            <consortium name="The Broad Institute Genome Sequencing Center for Infectious Disease"/>
            <person name="Wu L."/>
            <person name="Ma J."/>
        </authorList>
    </citation>
    <scope>NUCLEOTIDE SEQUENCE [LARGE SCALE GENOMIC DNA]</scope>
    <source>
        <strain evidence="2">KCTC 52274</strain>
    </source>
</reference>
<dbReference type="RefSeq" id="WP_378290670.1">
    <property type="nucleotide sequence ID" value="NZ_JBHULE010000008.1"/>
</dbReference>
<keyword evidence="2" id="KW-1185">Reference proteome</keyword>
<protein>
    <recommendedName>
        <fullName evidence="3">Peptidase</fullName>
    </recommendedName>
</protein>
<evidence type="ECO:0000313" key="2">
    <source>
        <dbReference type="Proteomes" id="UP001597319"/>
    </source>
</evidence>
<dbReference type="EMBL" id="JBHULE010000008">
    <property type="protein sequence ID" value="MFD2562243.1"/>
    <property type="molecule type" value="Genomic_DNA"/>
</dbReference>
<dbReference type="Proteomes" id="UP001597319">
    <property type="component" value="Unassembled WGS sequence"/>
</dbReference>
<comment type="caution">
    <text evidence="1">The sequence shown here is derived from an EMBL/GenBank/DDBJ whole genome shotgun (WGS) entry which is preliminary data.</text>
</comment>
<evidence type="ECO:0000313" key="1">
    <source>
        <dbReference type="EMBL" id="MFD2562243.1"/>
    </source>
</evidence>
<evidence type="ECO:0008006" key="3">
    <source>
        <dbReference type="Google" id="ProtNLM"/>
    </source>
</evidence>